<proteinExistence type="predicted"/>
<protein>
    <submittedName>
        <fullName evidence="2">Uncharacterized protein</fullName>
    </submittedName>
</protein>
<sequence length="145" mass="16993">MNQQQQDFEKLFKERLEVVKFEIPKENAHHLIPIWKKLMDVSSLYHLDCDVSIYGGLLNELLKEKPEFNLFTVSFLLNALTRTSPKELGIPANEYHVYLFYSDDLSKQWNELVIPIRTELMNKLQTQAALQMPKNGKNVIPFKGR</sequence>
<keyword evidence="4" id="KW-1185">Reference proteome</keyword>
<dbReference type="Proteomes" id="UP000236262">
    <property type="component" value="Unassembled WGS sequence"/>
</dbReference>
<name>A0A3G6RHR8_CHRLC</name>
<reference evidence="2 3" key="1">
    <citation type="submission" date="2018-01" db="EMBL/GenBank/DDBJ databases">
        <title>Draft genome sequences of Chryseobacterium lactis NCTC11390, Chryseobacterium oncorhynchi 701B-08, and Chryseobacterium viscerum 687B-08.</title>
        <authorList>
            <person name="Jeong J.-J."/>
            <person name="Lee Y.J."/>
            <person name="Park B."/>
            <person name="Choi I.-G."/>
            <person name="Kim K.D."/>
        </authorList>
    </citation>
    <scope>NUCLEOTIDE SEQUENCE [LARGE SCALE GENOMIC DNA]</scope>
    <source>
        <strain evidence="2 3">NCTC11390</strain>
    </source>
</reference>
<dbReference type="EMBL" id="CP033924">
    <property type="protein sequence ID" value="AZA82176.1"/>
    <property type="molecule type" value="Genomic_DNA"/>
</dbReference>
<gene>
    <name evidence="2" type="ORF">C1637_09905</name>
    <name evidence="1" type="ORF">EG342_09795</name>
</gene>
<reference evidence="1 4" key="2">
    <citation type="submission" date="2018-11" db="EMBL/GenBank/DDBJ databases">
        <title>Proposal to divide the Flavobacteriaceae and reorganize its genera based on Amino Acid Identity values calculated from whole genome sequences.</title>
        <authorList>
            <person name="Nicholson A.C."/>
            <person name="Gulvik C.A."/>
            <person name="Whitney A.M."/>
            <person name="Humrighouse B.W."/>
            <person name="Bell M."/>
            <person name="Holmes B."/>
            <person name="Steigerwalt A.G."/>
            <person name="Villarma A."/>
            <person name="Sheth M."/>
            <person name="Batra D."/>
            <person name="Pryor J."/>
            <person name="Bernardet J.-F."/>
            <person name="Hugo C."/>
            <person name="Kampfer P."/>
            <person name="Newman J."/>
            <person name="McQuiston J.R."/>
        </authorList>
    </citation>
    <scope>NUCLEOTIDE SEQUENCE [LARGE SCALE GENOMIC DNA]</scope>
    <source>
        <strain evidence="1 4">KC_1864</strain>
    </source>
</reference>
<dbReference type="AlphaFoldDB" id="A0A3G6RHR8"/>
<dbReference type="OrthoDB" id="1275210at2"/>
<dbReference type="EMBL" id="PPEH01000003">
    <property type="protein sequence ID" value="PNW14148.1"/>
    <property type="molecule type" value="Genomic_DNA"/>
</dbReference>
<evidence type="ECO:0000313" key="4">
    <source>
        <dbReference type="Proteomes" id="UP000279972"/>
    </source>
</evidence>
<evidence type="ECO:0000313" key="2">
    <source>
        <dbReference type="EMBL" id="PNW14148.1"/>
    </source>
</evidence>
<dbReference type="RefSeq" id="WP_103291481.1">
    <property type="nucleotide sequence ID" value="NZ_CP033924.1"/>
</dbReference>
<evidence type="ECO:0000313" key="1">
    <source>
        <dbReference type="EMBL" id="AZA82176.1"/>
    </source>
</evidence>
<dbReference type="KEGG" id="clac:EG342_09795"/>
<organism evidence="2 3">
    <name type="scientific">Chryseobacterium lactis</name>
    <dbReference type="NCBI Taxonomy" id="1241981"/>
    <lineage>
        <taxon>Bacteria</taxon>
        <taxon>Pseudomonadati</taxon>
        <taxon>Bacteroidota</taxon>
        <taxon>Flavobacteriia</taxon>
        <taxon>Flavobacteriales</taxon>
        <taxon>Weeksellaceae</taxon>
        <taxon>Chryseobacterium group</taxon>
        <taxon>Chryseobacterium</taxon>
    </lineage>
</organism>
<evidence type="ECO:0000313" key="3">
    <source>
        <dbReference type="Proteomes" id="UP000236262"/>
    </source>
</evidence>
<dbReference type="Proteomes" id="UP000279972">
    <property type="component" value="Chromosome"/>
</dbReference>
<accession>A0A3G6RHR8</accession>